<proteinExistence type="predicted"/>
<evidence type="ECO:0008006" key="3">
    <source>
        <dbReference type="Google" id="ProtNLM"/>
    </source>
</evidence>
<evidence type="ECO:0000313" key="1">
    <source>
        <dbReference type="EMBL" id="MFC7296048.1"/>
    </source>
</evidence>
<dbReference type="Proteomes" id="UP001596506">
    <property type="component" value="Unassembled WGS sequence"/>
</dbReference>
<accession>A0ABW2IYF5</accession>
<sequence length="142" mass="16248">MKSPTSAIHFETRRENKARWVKQAQSEGKKLNAWITENLNAAIEPEAMSLGRTMRPRQKIGGRASDWLRIAGMIATRSVNSTDICAELGTSRNSFVRHLADMERIYGVVIEYVRSPGHVSGWYEIRDWGVLNEKEIIRRYGN</sequence>
<gene>
    <name evidence="1" type="ORF">ACFQQA_15100</name>
</gene>
<keyword evidence="2" id="KW-1185">Reference proteome</keyword>
<dbReference type="InterPro" id="IPR036388">
    <property type="entry name" value="WH-like_DNA-bd_sf"/>
</dbReference>
<dbReference type="EMBL" id="JBHTBD010000007">
    <property type="protein sequence ID" value="MFC7296048.1"/>
    <property type="molecule type" value="Genomic_DNA"/>
</dbReference>
<dbReference type="RefSeq" id="WP_100689399.1">
    <property type="nucleotide sequence ID" value="NZ_JBHTBD010000007.1"/>
</dbReference>
<organism evidence="1 2">
    <name type="scientific">Marinobacter aromaticivorans</name>
    <dbReference type="NCBI Taxonomy" id="1494078"/>
    <lineage>
        <taxon>Bacteria</taxon>
        <taxon>Pseudomonadati</taxon>
        <taxon>Pseudomonadota</taxon>
        <taxon>Gammaproteobacteria</taxon>
        <taxon>Pseudomonadales</taxon>
        <taxon>Marinobacteraceae</taxon>
        <taxon>Marinobacter</taxon>
    </lineage>
</organism>
<reference evidence="2" key="1">
    <citation type="journal article" date="2019" name="Int. J. Syst. Evol. Microbiol.">
        <title>The Global Catalogue of Microorganisms (GCM) 10K type strain sequencing project: providing services to taxonomists for standard genome sequencing and annotation.</title>
        <authorList>
            <consortium name="The Broad Institute Genomics Platform"/>
            <consortium name="The Broad Institute Genome Sequencing Center for Infectious Disease"/>
            <person name="Wu L."/>
            <person name="Ma J."/>
        </authorList>
    </citation>
    <scope>NUCLEOTIDE SEQUENCE [LARGE SCALE GENOMIC DNA]</scope>
    <source>
        <strain evidence="2">CCUG 60559</strain>
    </source>
</reference>
<comment type="caution">
    <text evidence="1">The sequence shown here is derived from an EMBL/GenBank/DDBJ whole genome shotgun (WGS) entry which is preliminary data.</text>
</comment>
<name>A0ABW2IYF5_9GAMM</name>
<dbReference type="Gene3D" id="1.10.10.10">
    <property type="entry name" value="Winged helix-like DNA-binding domain superfamily/Winged helix DNA-binding domain"/>
    <property type="match status" value="1"/>
</dbReference>
<protein>
    <recommendedName>
        <fullName evidence="3">Transcriptional regulator</fullName>
    </recommendedName>
</protein>
<evidence type="ECO:0000313" key="2">
    <source>
        <dbReference type="Proteomes" id="UP001596506"/>
    </source>
</evidence>